<dbReference type="AlphaFoldDB" id="A0A926ILS2"/>
<gene>
    <name evidence="17" type="ORF">H8689_01570</name>
</gene>
<keyword evidence="6" id="KW-0479">Metal-binding</keyword>
<evidence type="ECO:0000256" key="4">
    <source>
        <dbReference type="ARBA" id="ARBA00022485"/>
    </source>
</evidence>
<dbReference type="FunFam" id="3.30.70.20:FF:000035">
    <property type="entry name" value="Iron hydrogenase 1"/>
    <property type="match status" value="1"/>
</dbReference>
<dbReference type="NCBIfam" id="TIGR02512">
    <property type="entry name" value="FeFe_hydrog_A"/>
    <property type="match status" value="1"/>
</dbReference>
<dbReference type="Gene3D" id="4.10.260.20">
    <property type="entry name" value="Iron hydrogenase, small subunit"/>
    <property type="match status" value="1"/>
</dbReference>
<reference evidence="17 18" key="1">
    <citation type="submission" date="2020-08" db="EMBL/GenBank/DDBJ databases">
        <title>Genome public.</title>
        <authorList>
            <person name="Liu C."/>
            <person name="Sun Q."/>
        </authorList>
    </citation>
    <scope>NUCLEOTIDE SEQUENCE [LARGE SCALE GENOMIC DNA]</scope>
    <source>
        <strain evidence="17 18">NSJ-26</strain>
    </source>
</reference>
<evidence type="ECO:0000313" key="17">
    <source>
        <dbReference type="EMBL" id="MBC8589831.1"/>
    </source>
</evidence>
<dbReference type="Pfam" id="PF13510">
    <property type="entry name" value="Fer2_4"/>
    <property type="match status" value="1"/>
</dbReference>
<dbReference type="RefSeq" id="WP_249322646.1">
    <property type="nucleotide sequence ID" value="NZ_JACRTK010000001.1"/>
</dbReference>
<dbReference type="InterPro" id="IPR017896">
    <property type="entry name" value="4Fe4S_Fe-S-bd"/>
</dbReference>
<dbReference type="InterPro" id="IPR003149">
    <property type="entry name" value="Fe_hydrogenase_ssu"/>
</dbReference>
<dbReference type="InterPro" id="IPR050340">
    <property type="entry name" value="Cytosolic_Fe-S_CAF"/>
</dbReference>
<dbReference type="PROSITE" id="PS51839">
    <property type="entry name" value="4FE4S_HC3"/>
    <property type="match status" value="1"/>
</dbReference>
<keyword evidence="5" id="KW-0001">2Fe-2S</keyword>
<evidence type="ECO:0000259" key="16">
    <source>
        <dbReference type="PROSITE" id="PS51839"/>
    </source>
</evidence>
<evidence type="ECO:0000256" key="3">
    <source>
        <dbReference type="ARBA" id="ARBA00005404"/>
    </source>
</evidence>
<dbReference type="Pfam" id="PF12838">
    <property type="entry name" value="Fer4_7"/>
    <property type="match status" value="1"/>
</dbReference>
<dbReference type="InterPro" id="IPR009016">
    <property type="entry name" value="Fe_hydrogenase"/>
</dbReference>
<comment type="subcellular location">
    <subcellularLocation>
        <location evidence="2">Membrane</location>
    </subcellularLocation>
</comment>
<dbReference type="PANTHER" id="PTHR11615">
    <property type="entry name" value="NITRATE, FORMATE, IRON DEHYDROGENASE"/>
    <property type="match status" value="1"/>
</dbReference>
<dbReference type="InterPro" id="IPR004108">
    <property type="entry name" value="Fe_hydrogenase_lsu_C"/>
</dbReference>
<dbReference type="Pfam" id="PF10588">
    <property type="entry name" value="NADH-G_4Fe-4S_3"/>
    <property type="match status" value="1"/>
</dbReference>
<keyword evidence="11" id="KW-0520">NAD</keyword>
<feature type="domain" description="4Fe-4S ferredoxin-type" evidence="15">
    <location>
        <begin position="177"/>
        <end position="208"/>
    </location>
</feature>
<dbReference type="EMBL" id="JACRTK010000001">
    <property type="protein sequence ID" value="MBC8589831.1"/>
    <property type="molecule type" value="Genomic_DNA"/>
</dbReference>
<dbReference type="GO" id="GO:0051537">
    <property type="term" value="F:2 iron, 2 sulfur cluster binding"/>
    <property type="evidence" value="ECO:0007669"/>
    <property type="project" value="UniProtKB-KW"/>
</dbReference>
<dbReference type="Pfam" id="PF02256">
    <property type="entry name" value="Fe_hyd_SSU"/>
    <property type="match status" value="1"/>
</dbReference>
<dbReference type="Gene3D" id="3.40.50.1780">
    <property type="match status" value="1"/>
</dbReference>
<dbReference type="Proteomes" id="UP000601522">
    <property type="component" value="Unassembled WGS sequence"/>
</dbReference>
<evidence type="ECO:0000256" key="9">
    <source>
        <dbReference type="ARBA" id="ARBA00023004"/>
    </source>
</evidence>
<evidence type="ECO:0000259" key="15">
    <source>
        <dbReference type="PROSITE" id="PS51379"/>
    </source>
</evidence>
<proteinExistence type="inferred from homology"/>
<evidence type="ECO:0000256" key="6">
    <source>
        <dbReference type="ARBA" id="ARBA00022723"/>
    </source>
</evidence>
<dbReference type="PROSITE" id="PS00641">
    <property type="entry name" value="COMPLEX1_75K_1"/>
    <property type="match status" value="1"/>
</dbReference>
<evidence type="ECO:0000313" key="18">
    <source>
        <dbReference type="Proteomes" id="UP000601522"/>
    </source>
</evidence>
<dbReference type="SUPFAM" id="SSF54292">
    <property type="entry name" value="2Fe-2S ferredoxin-like"/>
    <property type="match status" value="1"/>
</dbReference>
<feature type="domain" description="4Fe-4S ferredoxin-type" evidence="15">
    <location>
        <begin position="136"/>
        <end position="169"/>
    </location>
</feature>
<name>A0A926ILS2_9FIRM</name>
<dbReference type="PROSITE" id="PS51379">
    <property type="entry name" value="4FE4S_FER_2"/>
    <property type="match status" value="2"/>
</dbReference>
<keyword evidence="12" id="KW-0472">Membrane</keyword>
<evidence type="ECO:0000256" key="12">
    <source>
        <dbReference type="ARBA" id="ARBA00023136"/>
    </source>
</evidence>
<keyword evidence="18" id="KW-1185">Reference proteome</keyword>
<evidence type="ECO:0000259" key="14">
    <source>
        <dbReference type="PROSITE" id="PS51085"/>
    </source>
</evidence>
<comment type="cofactor">
    <cofactor evidence="13">
        <name>[2Fe-2S] cluster</name>
        <dbReference type="ChEBI" id="CHEBI:190135"/>
    </cofactor>
</comment>
<dbReference type="Gene3D" id="3.10.20.740">
    <property type="match status" value="1"/>
</dbReference>
<comment type="similarity">
    <text evidence="3">Belongs to the complex I 75 kDa subunit family.</text>
</comment>
<dbReference type="GO" id="GO:0051539">
    <property type="term" value="F:4 iron, 4 sulfur cluster binding"/>
    <property type="evidence" value="ECO:0007669"/>
    <property type="project" value="UniProtKB-KW"/>
</dbReference>
<comment type="cofactor">
    <cofactor evidence="1">
        <name>[4Fe-4S] cluster</name>
        <dbReference type="ChEBI" id="CHEBI:49883"/>
    </cofactor>
</comment>
<dbReference type="FunFam" id="3.10.20.740:FF:000004">
    <property type="entry name" value="NADH-quinone oxidoreductase"/>
    <property type="match status" value="1"/>
</dbReference>
<dbReference type="SUPFAM" id="SSF54862">
    <property type="entry name" value="4Fe-4S ferredoxins"/>
    <property type="match status" value="1"/>
</dbReference>
<protein>
    <submittedName>
        <fullName evidence="17">(2Fe-2S)-binding protein</fullName>
    </submittedName>
</protein>
<dbReference type="PROSITE" id="PS00198">
    <property type="entry name" value="4FE4S_FER_1"/>
    <property type="match status" value="1"/>
</dbReference>
<dbReference type="GO" id="GO:0008137">
    <property type="term" value="F:NADH dehydrogenase (ubiquinone) activity"/>
    <property type="evidence" value="ECO:0007669"/>
    <property type="project" value="InterPro"/>
</dbReference>
<dbReference type="Pfam" id="PF02906">
    <property type="entry name" value="Fe_hyd_lg_C"/>
    <property type="match status" value="1"/>
</dbReference>
<dbReference type="GO" id="GO:0016020">
    <property type="term" value="C:membrane"/>
    <property type="evidence" value="ECO:0007669"/>
    <property type="project" value="UniProtKB-SubCell"/>
</dbReference>
<dbReference type="InterPro" id="IPR000283">
    <property type="entry name" value="NADH_UbQ_OxRdtase_75kDa_su_CS"/>
</dbReference>
<comment type="caution">
    <text evidence="17">The sequence shown here is derived from an EMBL/GenBank/DDBJ whole genome shotgun (WGS) entry which is preliminary data.</text>
</comment>
<keyword evidence="10" id="KW-0411">Iron-sulfur</keyword>
<dbReference type="InterPro" id="IPR013352">
    <property type="entry name" value="Fe_hydrogenase_subset"/>
</dbReference>
<keyword evidence="8" id="KW-1278">Translocase</keyword>
<keyword evidence="7" id="KW-0677">Repeat</keyword>
<keyword evidence="4" id="KW-0004">4Fe-4S</keyword>
<evidence type="ECO:0000256" key="10">
    <source>
        <dbReference type="ARBA" id="ARBA00023014"/>
    </source>
</evidence>
<dbReference type="InterPro" id="IPR036010">
    <property type="entry name" value="2Fe-2S_ferredoxin-like_sf"/>
</dbReference>
<dbReference type="InterPro" id="IPR017900">
    <property type="entry name" value="4Fe4S_Fe_S_CS"/>
</dbReference>
<accession>A0A926ILS2</accession>
<evidence type="ECO:0000256" key="11">
    <source>
        <dbReference type="ARBA" id="ARBA00023027"/>
    </source>
</evidence>
<evidence type="ECO:0000256" key="7">
    <source>
        <dbReference type="ARBA" id="ARBA00022737"/>
    </source>
</evidence>
<evidence type="ECO:0000256" key="2">
    <source>
        <dbReference type="ARBA" id="ARBA00004370"/>
    </source>
</evidence>
<evidence type="ECO:0000256" key="13">
    <source>
        <dbReference type="ARBA" id="ARBA00034078"/>
    </source>
</evidence>
<dbReference type="InterPro" id="IPR036991">
    <property type="entry name" value="Fe_hydrogenase_ssu_sf"/>
</dbReference>
<dbReference type="SMART" id="SM00929">
    <property type="entry name" value="NADH-G_4Fe-4S_3"/>
    <property type="match status" value="1"/>
</dbReference>
<dbReference type="CDD" id="cd00207">
    <property type="entry name" value="fer2"/>
    <property type="match status" value="1"/>
</dbReference>
<dbReference type="InterPro" id="IPR019574">
    <property type="entry name" value="NADH_UbQ_OxRdtase_Gsu_4Fe4S-bd"/>
</dbReference>
<dbReference type="InterPro" id="IPR001041">
    <property type="entry name" value="2Fe-2S_ferredoxin-type"/>
</dbReference>
<feature type="domain" description="2Fe-2S ferredoxin-type" evidence="14">
    <location>
        <begin position="1"/>
        <end position="77"/>
    </location>
</feature>
<dbReference type="GO" id="GO:0042773">
    <property type="term" value="P:ATP synthesis coupled electron transport"/>
    <property type="evidence" value="ECO:0007669"/>
    <property type="project" value="InterPro"/>
</dbReference>
<dbReference type="GO" id="GO:0008901">
    <property type="term" value="F:ferredoxin hydrogenase activity"/>
    <property type="evidence" value="ECO:0007669"/>
    <property type="project" value="InterPro"/>
</dbReference>
<evidence type="ECO:0000256" key="1">
    <source>
        <dbReference type="ARBA" id="ARBA00001966"/>
    </source>
</evidence>
<organism evidence="17 18">
    <name type="scientific">Wansuia hejianensis</name>
    <dbReference type="NCBI Taxonomy" id="2763667"/>
    <lineage>
        <taxon>Bacteria</taxon>
        <taxon>Bacillati</taxon>
        <taxon>Bacillota</taxon>
        <taxon>Clostridia</taxon>
        <taxon>Lachnospirales</taxon>
        <taxon>Lachnospiraceae</taxon>
        <taxon>Wansuia</taxon>
    </lineage>
</organism>
<feature type="domain" description="4Fe-4S His(Cys)3-ligated-type" evidence="16">
    <location>
        <begin position="77"/>
        <end position="116"/>
    </location>
</feature>
<keyword evidence="9" id="KW-0408">Iron</keyword>
<dbReference type="Gene3D" id="3.40.950.10">
    <property type="entry name" value="Fe-only Hydrogenase (Larger Subunit), Chain L, domain 3"/>
    <property type="match status" value="1"/>
</dbReference>
<dbReference type="Gene3D" id="3.30.70.20">
    <property type="match status" value="1"/>
</dbReference>
<evidence type="ECO:0000256" key="8">
    <source>
        <dbReference type="ARBA" id="ARBA00022967"/>
    </source>
</evidence>
<dbReference type="PROSITE" id="PS51085">
    <property type="entry name" value="2FE2S_FER_2"/>
    <property type="match status" value="1"/>
</dbReference>
<dbReference type="GO" id="GO:0005506">
    <property type="term" value="F:iron ion binding"/>
    <property type="evidence" value="ECO:0007669"/>
    <property type="project" value="InterPro"/>
</dbReference>
<dbReference type="SUPFAM" id="SSF53920">
    <property type="entry name" value="Fe-only hydrogenase"/>
    <property type="match status" value="1"/>
</dbReference>
<evidence type="ECO:0000256" key="5">
    <source>
        <dbReference type="ARBA" id="ARBA00022714"/>
    </source>
</evidence>
<sequence>MKTMIIDNRKVEFDKEKNVLEVVRKAGIDLPTFCYYSELSIYGACRMCIVEDDRGKIFTSCSTIPRDGMKIYTQTPKLRKYRKVILELLLANHDRDCTSCNITGRCDLQKLSRRFGIDNIRFGEMKEKLPIDDSSHAIVRNPNKCIHCGDCVRVCEEVQGVGALSFTHRGSNLKVSPAFDRNITDVNCVDCGQCRTACPTGAITVKDNRDQFWEAVQNKDKRVVAQIAPAVRVALGERFGLPPGEVTIGKIVSALKMVGVDEVYDTAFAADMTVVEESNEFVERLSNGENLPLFTSCCPGWVKFAENKYPQLMENISSCKSPQQMFGAVVKEYYKEEDNKNNTETIMVSVMPCTAKKAEAAREEFEVNGIRDVDIVITTQELARIIKEAGIVFEELEDESFDMPFGMASGSGVIFGATGGVSEAVVTRLLREKPNHTTKDVIFKSVRGMEDVKEAIFNLDDREVKVAIVHGLKDADELVKKVLSGEKSYDFVEVMACKGGCVAGGGQPAPININMRKERAKGLYKIDRTSFIKSSENNPLVNQIFDELLKDKKELIHVHKKNLQKVES</sequence>